<dbReference type="EMBL" id="KZ288389">
    <property type="protein sequence ID" value="PBC26383.1"/>
    <property type="molecule type" value="Genomic_DNA"/>
</dbReference>
<dbReference type="SUPFAM" id="SSF56219">
    <property type="entry name" value="DNase I-like"/>
    <property type="match status" value="1"/>
</dbReference>
<protein>
    <recommendedName>
        <fullName evidence="3">Endonuclease/exonuclease/phosphatase domain-containing protein</fullName>
    </recommendedName>
</protein>
<dbReference type="Gene3D" id="3.60.10.10">
    <property type="entry name" value="Endonuclease/exonuclease/phosphatase"/>
    <property type="match status" value="1"/>
</dbReference>
<sequence length="81" mass="9112">MGPVHCYCIGGDFNSKSTMWDSLTMDAKGFVLLDWMASLDFLLNFYFGDHEYVYAVPERINLSISHGKHLLPHAVSMGEAL</sequence>
<evidence type="ECO:0008006" key="3">
    <source>
        <dbReference type="Google" id="ProtNLM"/>
    </source>
</evidence>
<evidence type="ECO:0000313" key="2">
    <source>
        <dbReference type="Proteomes" id="UP000242457"/>
    </source>
</evidence>
<evidence type="ECO:0000313" key="1">
    <source>
        <dbReference type="EMBL" id="PBC26383.1"/>
    </source>
</evidence>
<organism evidence="1 2">
    <name type="scientific">Apis cerana cerana</name>
    <name type="common">Oriental honeybee</name>
    <dbReference type="NCBI Taxonomy" id="94128"/>
    <lineage>
        <taxon>Eukaryota</taxon>
        <taxon>Metazoa</taxon>
        <taxon>Ecdysozoa</taxon>
        <taxon>Arthropoda</taxon>
        <taxon>Hexapoda</taxon>
        <taxon>Insecta</taxon>
        <taxon>Pterygota</taxon>
        <taxon>Neoptera</taxon>
        <taxon>Endopterygota</taxon>
        <taxon>Hymenoptera</taxon>
        <taxon>Apocrita</taxon>
        <taxon>Aculeata</taxon>
        <taxon>Apoidea</taxon>
        <taxon>Anthophila</taxon>
        <taxon>Apidae</taxon>
        <taxon>Apis</taxon>
    </lineage>
</organism>
<dbReference type="AlphaFoldDB" id="A0A2A3E3Q4"/>
<name>A0A2A3E3Q4_APICC</name>
<dbReference type="OrthoDB" id="6780406at2759"/>
<dbReference type="Proteomes" id="UP000242457">
    <property type="component" value="Unassembled WGS sequence"/>
</dbReference>
<reference evidence="1 2" key="1">
    <citation type="submission" date="2014-07" db="EMBL/GenBank/DDBJ databases">
        <title>Genomic and transcriptomic analysis on Apis cerana provide comprehensive insights into honey bee biology.</title>
        <authorList>
            <person name="Diao Q."/>
            <person name="Sun L."/>
            <person name="Zheng H."/>
            <person name="Zheng H."/>
            <person name="Xu S."/>
            <person name="Wang S."/>
            <person name="Zeng Z."/>
            <person name="Hu F."/>
            <person name="Su S."/>
            <person name="Wu J."/>
        </authorList>
    </citation>
    <scope>NUCLEOTIDE SEQUENCE [LARGE SCALE GENOMIC DNA]</scope>
    <source>
        <tissue evidence="1">Pupae without intestine</tissue>
    </source>
</reference>
<gene>
    <name evidence="1" type="ORF">APICC_04676</name>
</gene>
<proteinExistence type="predicted"/>
<accession>A0A2A3E3Q4</accession>
<dbReference type="InterPro" id="IPR036691">
    <property type="entry name" value="Endo/exonu/phosph_ase_sf"/>
</dbReference>
<keyword evidence="2" id="KW-1185">Reference proteome</keyword>